<evidence type="ECO:0000259" key="10">
    <source>
        <dbReference type="Pfam" id="PF16916"/>
    </source>
</evidence>
<comment type="subcellular location">
    <subcellularLocation>
        <location evidence="2">Vacuole membrane</location>
        <topology evidence="2">Multi-pass membrane protein</topology>
    </subcellularLocation>
</comment>
<dbReference type="EMBL" id="AUSU01001189">
    <property type="protein sequence ID" value="EPS71589.1"/>
    <property type="molecule type" value="Genomic_DNA"/>
</dbReference>
<dbReference type="InterPro" id="IPR027469">
    <property type="entry name" value="Cation_efflux_TMD_sf"/>
</dbReference>
<accession>S8CW03</accession>
<evidence type="ECO:0000256" key="6">
    <source>
        <dbReference type="ARBA" id="ARBA00022989"/>
    </source>
</evidence>
<feature type="transmembrane region" description="Helical" evidence="8">
    <location>
        <begin position="163"/>
        <end position="183"/>
    </location>
</feature>
<evidence type="ECO:0000256" key="4">
    <source>
        <dbReference type="ARBA" id="ARBA00022554"/>
    </source>
</evidence>
<keyword evidence="6 8" id="KW-1133">Transmembrane helix</keyword>
<protein>
    <submittedName>
        <fullName evidence="11">Uncharacterized protein</fullName>
    </submittedName>
</protein>
<gene>
    <name evidence="11" type="ORF">M569_03169</name>
</gene>
<dbReference type="OrthoDB" id="78296at2759"/>
<dbReference type="SUPFAM" id="SSF160240">
    <property type="entry name" value="Cation efflux protein cytoplasmic domain-like"/>
    <property type="match status" value="1"/>
</dbReference>
<dbReference type="InterPro" id="IPR002524">
    <property type="entry name" value="Cation_efflux"/>
</dbReference>
<dbReference type="PANTHER" id="PTHR43840">
    <property type="entry name" value="MITOCHONDRIAL METAL TRANSPORTER 1-RELATED"/>
    <property type="match status" value="1"/>
</dbReference>
<dbReference type="GO" id="GO:0005774">
    <property type="term" value="C:vacuolar membrane"/>
    <property type="evidence" value="ECO:0007669"/>
    <property type="project" value="UniProtKB-SubCell"/>
</dbReference>
<proteinExistence type="predicted"/>
<evidence type="ECO:0000256" key="2">
    <source>
        <dbReference type="ARBA" id="ARBA00004128"/>
    </source>
</evidence>
<dbReference type="SUPFAM" id="SSF161111">
    <property type="entry name" value="Cation efflux protein transmembrane domain-like"/>
    <property type="match status" value="1"/>
</dbReference>
<reference evidence="11 12" key="1">
    <citation type="journal article" date="2013" name="BMC Genomics">
        <title>The miniature genome of a carnivorous plant Genlisea aurea contains a low number of genes and short non-coding sequences.</title>
        <authorList>
            <person name="Leushkin E.V."/>
            <person name="Sutormin R.A."/>
            <person name="Nabieva E.R."/>
            <person name="Penin A.A."/>
            <person name="Kondrashov A.S."/>
            <person name="Logacheva M.D."/>
        </authorList>
    </citation>
    <scope>NUCLEOTIDE SEQUENCE [LARGE SCALE GENOMIC DNA]</scope>
</reference>
<dbReference type="FunFam" id="1.20.1510.10:FF:000015">
    <property type="entry name" value="Metal tolerance protein 4"/>
    <property type="match status" value="1"/>
</dbReference>
<evidence type="ECO:0000313" key="11">
    <source>
        <dbReference type="EMBL" id="EPS71589.1"/>
    </source>
</evidence>
<dbReference type="InterPro" id="IPR058533">
    <property type="entry name" value="Cation_efflux_TM"/>
</dbReference>
<keyword evidence="5 8" id="KW-0812">Transmembrane</keyword>
<dbReference type="Pfam" id="PF16916">
    <property type="entry name" value="ZT_dimer"/>
    <property type="match status" value="1"/>
</dbReference>
<evidence type="ECO:0000259" key="9">
    <source>
        <dbReference type="Pfam" id="PF01545"/>
    </source>
</evidence>
<evidence type="ECO:0000256" key="1">
    <source>
        <dbReference type="ARBA" id="ARBA00003168"/>
    </source>
</evidence>
<feature type="domain" description="Cation efflux protein cytoplasmic" evidence="10">
    <location>
        <begin position="256"/>
        <end position="331"/>
    </location>
</feature>
<dbReference type="PANTHER" id="PTHR43840:SF45">
    <property type="entry name" value="METAL TOLERANCE PROTEIN C3-RELATED"/>
    <property type="match status" value="1"/>
</dbReference>
<keyword evidence="7 8" id="KW-0472">Membrane</keyword>
<dbReference type="Gene3D" id="3.30.70.1350">
    <property type="entry name" value="Cation efflux protein, cytoplasmic domain"/>
    <property type="match status" value="1"/>
</dbReference>
<feature type="domain" description="Cation efflux protein transmembrane" evidence="9">
    <location>
        <begin position="60"/>
        <end position="251"/>
    </location>
</feature>
<comment type="caution">
    <text evidence="11">The sequence shown here is derived from an EMBL/GenBank/DDBJ whole genome shotgun (WGS) entry which is preliminary data.</text>
</comment>
<dbReference type="AlphaFoldDB" id="S8CW03"/>
<dbReference type="InterPro" id="IPR050291">
    <property type="entry name" value="CDF_Transporter"/>
</dbReference>
<comment type="function">
    <text evidence="1">Involved in sequestration of excess metal in the cytoplasm into vacuoles to maintain metal homeostasis.</text>
</comment>
<dbReference type="FunFam" id="3.30.70.1350:FF:000005">
    <property type="entry name" value="Metal tolerance protein 4"/>
    <property type="match status" value="1"/>
</dbReference>
<keyword evidence="4" id="KW-0926">Vacuole</keyword>
<dbReference type="Proteomes" id="UP000015453">
    <property type="component" value="Unassembled WGS sequence"/>
</dbReference>
<evidence type="ECO:0000256" key="8">
    <source>
        <dbReference type="SAM" id="Phobius"/>
    </source>
</evidence>
<dbReference type="GO" id="GO:0005384">
    <property type="term" value="F:manganese ion transmembrane transporter activity"/>
    <property type="evidence" value="ECO:0007669"/>
    <property type="project" value="TreeGrafter"/>
</dbReference>
<evidence type="ECO:0000313" key="12">
    <source>
        <dbReference type="Proteomes" id="UP000015453"/>
    </source>
</evidence>
<keyword evidence="12" id="KW-1185">Reference proteome</keyword>
<dbReference type="InterPro" id="IPR027470">
    <property type="entry name" value="Cation_efflux_CTD"/>
</dbReference>
<evidence type="ECO:0000256" key="3">
    <source>
        <dbReference type="ARBA" id="ARBA00022448"/>
    </source>
</evidence>
<sequence length="351" mass="39776">MLIFRSLLHGFGIGEKEYYERQFATLKSFEEVDSLDSRSAVDQELDRKELEQQERAMNISNWSNVFLLAFKIYATVQSGSLAIAASTLDSLLDLMAGGILWFTHLSMKTINIYKYPIGKLRVQPVGIIIFAAVMATLGFQVFIQAVEELIKAEPPQKMSSQQLIWLYIIMLTATGVKLLLWIYCRSSVNKIVRAYAKDHYFDVVTNVVGLVAAVLGDKFYWWIDPIGAISLAVYTITNWSGTVLENAVTLVGQSAPPEVLQKLTYLVLRHDPKIKRVDTVRAYTFGILYFVEVDIELPEDLPLIEAHAIGESLQIKIEELEEVERAFVHLDYECDHKPEHTILSKLPNSDP</sequence>
<organism evidence="11 12">
    <name type="scientific">Genlisea aurea</name>
    <dbReference type="NCBI Taxonomy" id="192259"/>
    <lineage>
        <taxon>Eukaryota</taxon>
        <taxon>Viridiplantae</taxon>
        <taxon>Streptophyta</taxon>
        <taxon>Embryophyta</taxon>
        <taxon>Tracheophyta</taxon>
        <taxon>Spermatophyta</taxon>
        <taxon>Magnoliopsida</taxon>
        <taxon>eudicotyledons</taxon>
        <taxon>Gunneridae</taxon>
        <taxon>Pentapetalae</taxon>
        <taxon>asterids</taxon>
        <taxon>lamiids</taxon>
        <taxon>Lamiales</taxon>
        <taxon>Lentibulariaceae</taxon>
        <taxon>Genlisea</taxon>
    </lineage>
</organism>
<evidence type="ECO:0000256" key="5">
    <source>
        <dbReference type="ARBA" id="ARBA00022692"/>
    </source>
</evidence>
<dbReference type="NCBIfam" id="TIGR01297">
    <property type="entry name" value="CDF"/>
    <property type="match status" value="1"/>
</dbReference>
<keyword evidence="3" id="KW-0813">Transport</keyword>
<dbReference type="InterPro" id="IPR036837">
    <property type="entry name" value="Cation_efflux_CTD_sf"/>
</dbReference>
<dbReference type="Pfam" id="PF01545">
    <property type="entry name" value="Cation_efflux"/>
    <property type="match status" value="1"/>
</dbReference>
<dbReference type="Gene3D" id="1.20.1510.10">
    <property type="entry name" value="Cation efflux protein transmembrane domain"/>
    <property type="match status" value="1"/>
</dbReference>
<name>S8CW03_9LAMI</name>
<feature type="transmembrane region" description="Helical" evidence="8">
    <location>
        <begin position="125"/>
        <end position="143"/>
    </location>
</feature>
<evidence type="ECO:0000256" key="7">
    <source>
        <dbReference type="ARBA" id="ARBA00023136"/>
    </source>
</evidence>